<evidence type="ECO:0000256" key="4">
    <source>
        <dbReference type="PROSITE-ProRule" id="PRU00134"/>
    </source>
</evidence>
<organism evidence="8">
    <name type="scientific">Laccaria bicolor (strain S238N-H82 / ATCC MYA-4686)</name>
    <name type="common">Bicoloured deceiver</name>
    <name type="synonym">Laccaria laccata var. bicolor</name>
    <dbReference type="NCBI Taxonomy" id="486041"/>
    <lineage>
        <taxon>Eukaryota</taxon>
        <taxon>Fungi</taxon>
        <taxon>Dikarya</taxon>
        <taxon>Basidiomycota</taxon>
        <taxon>Agaricomycotina</taxon>
        <taxon>Agaricomycetes</taxon>
        <taxon>Agaricomycetidae</taxon>
        <taxon>Agaricales</taxon>
        <taxon>Agaricineae</taxon>
        <taxon>Hydnangiaceae</taxon>
        <taxon>Laccaria</taxon>
    </lineage>
</organism>
<feature type="region of interest" description="Disordered" evidence="5">
    <location>
        <begin position="1"/>
        <end position="24"/>
    </location>
</feature>
<dbReference type="SUPFAM" id="SSF48371">
    <property type="entry name" value="ARM repeat"/>
    <property type="match status" value="1"/>
</dbReference>
<evidence type="ECO:0000313" key="8">
    <source>
        <dbReference type="Proteomes" id="UP000001194"/>
    </source>
</evidence>
<dbReference type="Gene3D" id="6.10.140.2220">
    <property type="match status" value="1"/>
</dbReference>
<evidence type="ECO:0000256" key="2">
    <source>
        <dbReference type="ARBA" id="ARBA00022771"/>
    </source>
</evidence>
<evidence type="ECO:0000256" key="3">
    <source>
        <dbReference type="ARBA" id="ARBA00022833"/>
    </source>
</evidence>
<dbReference type="Gene3D" id="1.25.10.10">
    <property type="entry name" value="Leucine-rich Repeat Variant"/>
    <property type="match status" value="1"/>
</dbReference>
<dbReference type="InParanoid" id="B0DLM1"/>
<dbReference type="OrthoDB" id="341421at2759"/>
<accession>B0DLM1</accession>
<dbReference type="Proteomes" id="UP000001194">
    <property type="component" value="Unassembled WGS sequence"/>
</dbReference>
<dbReference type="Pfam" id="PF01753">
    <property type="entry name" value="zf-MYND"/>
    <property type="match status" value="1"/>
</dbReference>
<keyword evidence="3" id="KW-0862">Zinc</keyword>
<dbReference type="GO" id="GO:0008270">
    <property type="term" value="F:zinc ion binding"/>
    <property type="evidence" value="ECO:0007669"/>
    <property type="project" value="UniProtKB-KW"/>
</dbReference>
<dbReference type="HOGENOM" id="CLU_010273_0_0_1"/>
<dbReference type="InterPro" id="IPR011989">
    <property type="entry name" value="ARM-like"/>
</dbReference>
<evidence type="ECO:0000313" key="7">
    <source>
        <dbReference type="EMBL" id="EDR04592.1"/>
    </source>
</evidence>
<dbReference type="AlphaFoldDB" id="B0DLM1"/>
<dbReference type="InterPro" id="IPR002893">
    <property type="entry name" value="Znf_MYND"/>
</dbReference>
<proteinExistence type="predicted"/>
<keyword evidence="8" id="KW-1185">Reference proteome</keyword>
<dbReference type="RefSeq" id="XP_001884764.1">
    <property type="nucleotide sequence ID" value="XM_001884729.1"/>
</dbReference>
<sequence>MPGPGGRKTKSKPKGPAQTPASSSNSLVVPDVFLGDIDNAEGWSMIVTILCDTLDIPDLSTRSGLKKVHANFDSIYRRIDKVYQRNANNERIRGGIVGIYAKMSVDSILRNKLFERGLLDKLMPLIGIQSTRHLALRALGTITHHGGAHIRIEIAKHANVLTKLMQEHPEDDKVAELSVTTLAHSVVAVCEGGAAPANPKVLSSLDMPTILQEVLKAVKRPASTSYTLDHAIELFAMGTLHATAAYKAYPPAVNLLVAGLRSKDWVIRCTCLGGLIRLHRHEAEDDQRGLDPNKFIGAIQRGFPDHLNDVLMAYGPTDCDIYLTLKTSTDFQKAMVACAQNKDLYKLGLKLAEFILRTEFSIADGMFQYLDERTGKYETADVGLPFTMYAESLPHCAKAIRGRKRPNEEDLADILDIKYRIMKQRLPDAVELAKKALLRNPNGAYFYYAITLSADNVQGLRAAKKGLKCKDITPFVRFQLMQRAVEHAGDMGIRLLQDSPQSGDHKWEEGIAFLMSALEDSKTYVEQAPPDNRHMKNVSYWNILLTITIKEHLSPDLSEMRGALKRLEIADEFSIFIGVPPPKTNLRLAQQSVVELFPKAMEGFSDIISRNEVEVEKPVLSPGKLEDDLAAWLDGVSMDGTNGEEQETHCVHPKITDSSVALYRCSWCGNPSAALRKCSRCSKTRYCDSGCQKAHWISFCWCGIPSPISFMMHARAWQQRLQRLIAIQYLNLLGASEGGVIHGR</sequence>
<dbReference type="EMBL" id="DS547117">
    <property type="protein sequence ID" value="EDR04592.1"/>
    <property type="molecule type" value="Genomic_DNA"/>
</dbReference>
<evidence type="ECO:0000259" key="6">
    <source>
        <dbReference type="PROSITE" id="PS50865"/>
    </source>
</evidence>
<dbReference type="GeneID" id="6080476"/>
<evidence type="ECO:0000256" key="5">
    <source>
        <dbReference type="SAM" id="MobiDB-lite"/>
    </source>
</evidence>
<reference evidence="7 8" key="1">
    <citation type="journal article" date="2008" name="Nature">
        <title>The genome of Laccaria bicolor provides insights into mycorrhizal symbiosis.</title>
        <authorList>
            <person name="Martin F."/>
            <person name="Aerts A."/>
            <person name="Ahren D."/>
            <person name="Brun A."/>
            <person name="Danchin E.G.J."/>
            <person name="Duchaussoy F."/>
            <person name="Gibon J."/>
            <person name="Kohler A."/>
            <person name="Lindquist E."/>
            <person name="Pereda V."/>
            <person name="Salamov A."/>
            <person name="Shapiro H.J."/>
            <person name="Wuyts J."/>
            <person name="Blaudez D."/>
            <person name="Buee M."/>
            <person name="Brokstein P."/>
            <person name="Canbaeck B."/>
            <person name="Cohen D."/>
            <person name="Courty P.E."/>
            <person name="Coutinho P.M."/>
            <person name="Delaruelle C."/>
            <person name="Detter J.C."/>
            <person name="Deveau A."/>
            <person name="DiFazio S."/>
            <person name="Duplessis S."/>
            <person name="Fraissinet-Tachet L."/>
            <person name="Lucic E."/>
            <person name="Frey-Klett P."/>
            <person name="Fourrey C."/>
            <person name="Feussner I."/>
            <person name="Gay G."/>
            <person name="Grimwood J."/>
            <person name="Hoegger P.J."/>
            <person name="Jain P."/>
            <person name="Kilaru S."/>
            <person name="Labbe J."/>
            <person name="Lin Y.C."/>
            <person name="Legue V."/>
            <person name="Le Tacon F."/>
            <person name="Marmeisse R."/>
            <person name="Melayah D."/>
            <person name="Montanini B."/>
            <person name="Muratet M."/>
            <person name="Nehls U."/>
            <person name="Niculita-Hirzel H."/>
            <person name="Oudot-Le Secq M.P."/>
            <person name="Peter M."/>
            <person name="Quesneville H."/>
            <person name="Rajashekar B."/>
            <person name="Reich M."/>
            <person name="Rouhier N."/>
            <person name="Schmutz J."/>
            <person name="Yin T."/>
            <person name="Chalot M."/>
            <person name="Henrissat B."/>
            <person name="Kuees U."/>
            <person name="Lucas S."/>
            <person name="Van de Peer Y."/>
            <person name="Podila G.K."/>
            <person name="Polle A."/>
            <person name="Pukkila P.J."/>
            <person name="Richardson P.M."/>
            <person name="Rouze P."/>
            <person name="Sanders I.R."/>
            <person name="Stajich J.E."/>
            <person name="Tunlid A."/>
            <person name="Tuskan G."/>
            <person name="Grigoriev I.V."/>
        </authorList>
    </citation>
    <scope>NUCLEOTIDE SEQUENCE [LARGE SCALE GENOMIC DNA]</scope>
    <source>
        <strain evidence="8">S238N-H82 / ATCC MYA-4686</strain>
    </source>
</reference>
<feature type="domain" description="MYND-type" evidence="6">
    <location>
        <begin position="665"/>
        <end position="696"/>
    </location>
</feature>
<dbReference type="SUPFAM" id="SSF144232">
    <property type="entry name" value="HIT/MYND zinc finger-like"/>
    <property type="match status" value="1"/>
</dbReference>
<dbReference type="KEGG" id="lbc:LACBIDRAFT_304431"/>
<dbReference type="InterPro" id="IPR016024">
    <property type="entry name" value="ARM-type_fold"/>
</dbReference>
<evidence type="ECO:0000256" key="1">
    <source>
        <dbReference type="ARBA" id="ARBA00022723"/>
    </source>
</evidence>
<protein>
    <submittedName>
        <fullName evidence="7">Predicted protein</fullName>
    </submittedName>
</protein>
<keyword evidence="2 4" id="KW-0863">Zinc-finger</keyword>
<keyword evidence="1" id="KW-0479">Metal-binding</keyword>
<name>B0DLM1_LACBS</name>
<gene>
    <name evidence="7" type="ORF">LACBIDRAFT_304431</name>
</gene>
<dbReference type="PROSITE" id="PS50865">
    <property type="entry name" value="ZF_MYND_2"/>
    <property type="match status" value="1"/>
</dbReference>